<dbReference type="EMBL" id="CP034206">
    <property type="protein sequence ID" value="QBZ59221.1"/>
    <property type="molecule type" value="Genomic_DNA"/>
</dbReference>
<proteinExistence type="predicted"/>
<evidence type="ECO:0000313" key="2">
    <source>
        <dbReference type="Proteomes" id="UP000294847"/>
    </source>
</evidence>
<organism evidence="1 2">
    <name type="scientific">Pyricularia oryzae</name>
    <name type="common">Rice blast fungus</name>
    <name type="synonym">Magnaporthe oryzae</name>
    <dbReference type="NCBI Taxonomy" id="318829"/>
    <lineage>
        <taxon>Eukaryota</taxon>
        <taxon>Fungi</taxon>
        <taxon>Dikarya</taxon>
        <taxon>Ascomycota</taxon>
        <taxon>Pezizomycotina</taxon>
        <taxon>Sordariomycetes</taxon>
        <taxon>Sordariomycetidae</taxon>
        <taxon>Magnaporthales</taxon>
        <taxon>Pyriculariaceae</taxon>
        <taxon>Pyricularia</taxon>
    </lineage>
</organism>
<sequence length="182" mass="21204">MSVHLKELLCNRLWVLNPLIYGAILFYEDGKGRLSIEVGVKNMLDAKFTWRELLSTRQAEEQAEQDSAATTTTTPLCFKIEVTLLRPENVPGTAAYVHETMYSDRIYDPRTFEIGLEQGRWEIKQPETSVITNKSTPYARRLTFEPSIFPEAGNFKKGEPRRLLRLYRFDEWKSFYSEEIRG</sequence>
<protein>
    <submittedName>
        <fullName evidence="1">Uncharacterized protein</fullName>
    </submittedName>
</protein>
<evidence type="ECO:0000313" key="1">
    <source>
        <dbReference type="EMBL" id="QBZ59221.1"/>
    </source>
</evidence>
<gene>
    <name evidence="1" type="ORF">PoMZ_04182</name>
</gene>
<reference evidence="1 2" key="1">
    <citation type="journal article" date="2019" name="Mol. Biol. Evol.">
        <title>Blast fungal genomes show frequent chromosomal changes, gene gains and losses, and effector gene turnover.</title>
        <authorList>
            <person name="Gomez Luciano L.B."/>
            <person name="Jason Tsai I."/>
            <person name="Chuma I."/>
            <person name="Tosa Y."/>
            <person name="Chen Y.H."/>
            <person name="Li J.Y."/>
            <person name="Li M.Y."/>
            <person name="Jade Lu M.Y."/>
            <person name="Nakayashiki H."/>
            <person name="Li W.H."/>
        </authorList>
    </citation>
    <scope>NUCLEOTIDE SEQUENCE [LARGE SCALE GENOMIC DNA]</scope>
    <source>
        <strain evidence="1">MZ5-1-6</strain>
    </source>
</reference>
<accession>A0A4P7NC55</accession>
<name>A0A4P7NC55_PYROR</name>
<dbReference type="Proteomes" id="UP000294847">
    <property type="component" value="Chromosome 3"/>
</dbReference>
<dbReference type="AlphaFoldDB" id="A0A4P7NC55"/>